<protein>
    <recommendedName>
        <fullName evidence="3">Transcription initiation factor TFIID subunit 2</fullName>
    </recommendedName>
    <alternativeName>
        <fullName evidence="8">TBP-associated factor 2</fullName>
    </alternativeName>
</protein>
<keyword evidence="13" id="KW-1185">Reference proteome</keyword>
<feature type="compositionally biased region" description="Basic and acidic residues" evidence="9">
    <location>
        <begin position="682"/>
        <end position="698"/>
    </location>
</feature>
<name>W6MP99_9ASCO</name>
<comment type="subcellular location">
    <subcellularLocation>
        <location evidence="1">Nucleus</location>
    </subcellularLocation>
</comment>
<dbReference type="PANTHER" id="PTHR15137">
    <property type="entry name" value="TRANSCRIPTION INITIATION FACTOR TFIID"/>
    <property type="match status" value="1"/>
</dbReference>
<dbReference type="SUPFAM" id="SSF48371">
    <property type="entry name" value="ARM repeat"/>
    <property type="match status" value="1"/>
</dbReference>
<dbReference type="Proteomes" id="UP000019384">
    <property type="component" value="Unassembled WGS sequence"/>
</dbReference>
<keyword evidence="6" id="KW-0539">Nucleus</keyword>
<feature type="region of interest" description="Disordered" evidence="9">
    <location>
        <begin position="1339"/>
        <end position="1360"/>
    </location>
</feature>
<feature type="compositionally biased region" description="Polar residues" evidence="9">
    <location>
        <begin position="699"/>
        <end position="709"/>
    </location>
</feature>
<evidence type="ECO:0000256" key="4">
    <source>
        <dbReference type="ARBA" id="ARBA00023015"/>
    </source>
</evidence>
<dbReference type="EMBL" id="HG793127">
    <property type="protein sequence ID" value="CDK26927.1"/>
    <property type="molecule type" value="Genomic_DNA"/>
</dbReference>
<dbReference type="Gene3D" id="2.60.40.1730">
    <property type="entry name" value="tricorn interacting facor f3 domain"/>
    <property type="match status" value="1"/>
</dbReference>
<dbReference type="InterPro" id="IPR057345">
    <property type="entry name" value="Ig-like_TAF2"/>
</dbReference>
<reference evidence="12" key="2">
    <citation type="submission" date="2014-02" db="EMBL/GenBank/DDBJ databases">
        <title>Complete DNA sequence of /Kuraishia capsulata/ illustrates novel genomic features among budding yeasts (/Saccharomycotina/).</title>
        <authorList>
            <person name="Morales L."/>
            <person name="Noel B."/>
            <person name="Porcel B."/>
            <person name="Marcet-Houben M."/>
            <person name="Hullo M-F."/>
            <person name="Sacerdot C."/>
            <person name="Tekaia F."/>
            <person name="Leh-Louis V."/>
            <person name="Despons L."/>
            <person name="Khanna V."/>
            <person name="Aury J-M."/>
            <person name="Barbe V."/>
            <person name="Couloux A."/>
            <person name="Labadie K."/>
            <person name="Pelletier E."/>
            <person name="Souciet J-L."/>
            <person name="Boekhout T."/>
            <person name="Gabaldon T."/>
            <person name="Wincker P."/>
            <person name="Dujon B."/>
        </authorList>
    </citation>
    <scope>NUCLEOTIDE SEQUENCE</scope>
    <source>
        <strain evidence="12">CBS 1993</strain>
    </source>
</reference>
<evidence type="ECO:0000256" key="2">
    <source>
        <dbReference type="ARBA" id="ARBA00010937"/>
    </source>
</evidence>
<evidence type="ECO:0000313" key="13">
    <source>
        <dbReference type="Proteomes" id="UP000019384"/>
    </source>
</evidence>
<evidence type="ECO:0000256" key="6">
    <source>
        <dbReference type="ARBA" id="ARBA00023242"/>
    </source>
</evidence>
<accession>W6MP99</accession>
<dbReference type="GO" id="GO:0016251">
    <property type="term" value="F:RNA polymerase II general transcription initiation factor activity"/>
    <property type="evidence" value="ECO:0007669"/>
    <property type="project" value="TreeGrafter"/>
</dbReference>
<evidence type="ECO:0000313" key="12">
    <source>
        <dbReference type="EMBL" id="CDK26927.1"/>
    </source>
</evidence>
<keyword evidence="5" id="KW-0804">Transcription</keyword>
<dbReference type="HOGENOM" id="CLU_002317_2_0_1"/>
<dbReference type="OrthoDB" id="308861at2759"/>
<comment type="similarity">
    <text evidence="2">Belongs to the TAF2 family.</text>
</comment>
<dbReference type="FunFam" id="1.10.390.10:FF:000011">
    <property type="entry name" value="Transcription initiation factor TFIID subunit"/>
    <property type="match status" value="1"/>
</dbReference>
<dbReference type="GeneID" id="34520311"/>
<sequence length="1511" mass="170213">MPSSIGDYPSVQSYATPRKSKHHIGEFDYSSQPLKVALQKVTVDINLATQTIDGETEITVLPLSPGLRVIKLDCRAIQIREVFVNNKRCQYMLNDFLQNDEYQNDLENETLRNNYKFNERYDVASETISIEQHHLYRGKFHPLFSDNNDPDSASTVSIEETENLTIVLPENLKLRLHDPNALSTISPATGKSTHNTPITANSLAGAERVYTPLTLKIVYQVKSPKEGVLFHGGLHTNIPKEKWCCYTSNSDLGCSASSWVPCIDNFQERPAWEVSISVPKTIRDIGETKIIGTKEAELAMRKRNLMENDDDDAENDDAQETEDQAQLDDSAYLDREFVVVCPDSVSMKEFPHQIDMGKKIIGFQFHNPSAAHHIGFAVGAFESMPILKLGEDDIFSAPATADDGSAGEPGTSQMPLNVYYMPGRKAEVLNTCLFLPKALDFYSNEFGSFPFNSYSLVFIDDLPATVCGFAGLTIANTDLLYGPNLIEPMFEATETLAVALSQQYSGINVLPYSLNDVWCTIGISRYMAGQYLRRLYGWNHFKFQTKKRSDLVCDLDIGKRPLANQLYRFPVNEAHDFDFINLKAPLVLFILDRRMTKTDKSFGLSRVIPKVFLQAMSGDLISGNCLSTAHFQHVCEKVAHNRLESFFQNWVHNSGTPVFKVTQRFNKKRMFIEMGIRQVPSRDDISNHDGDFGLRDRSSMASASSKQQHRVSNFLNDASEVLSGEESQQNSHVFTGPMTIRIHEADGTPYEHIVDIKEPFTKFDIQYNTKYKRLKRPSKKDEEGVATAVKDDDLKSVRMLGDILSSQKEMAEWGLQGFTEEEMEARSGEAFEWIRADADFEWLCRIYVNQPDYMYQSQLNQDRDVEAQLDSVRFFSNALKPSSFYFTALLRTLLDSRYYFGVRIEAAFGLAKLSNQENGFKGLKYLLVVFKTLFCYDTKVSAKDALDQIALGLLPLPNDFSNFEDLFVREAIPEALATVRGNEGEIPLAVSRALVNVLKFNDNSANDFADCFYTSTLVSCLSSVILNSKLETDETENSPLKKVLSEALFEIDRLFKLDEWVPSYHNTVRTTVLSAKLNMARKGIINLPFDLCLNYSKSESSRETRLVAIESILTLGGLRNAALLKYIFSVMKFDTSHSFRDAGVGVFIKSLAIAALEGVPYSVDDEEFYEDAEESGHTNLIGGADDVIVVEDAINPLKSRRGVSTHSLVIRAINTLRRDLSIGKGLRHELWTSLHSCFFSVHSKRELFDIIDVLYQAYDKFSVTVDRPMQKKLAVVYDKLVVKDPAQPPTSFFVSLKLQGRLKVQLATTLKRAPVAAEPVRPIIKLKTRDGIPKVKLELKHTTDSPSGQVPPATKTTPKVPSVKLKAPTVKSVSEVRPKFEVKFKYSSGVISSSNAATPKTKRTVDFEILRSTPDTPLRYVKYMLNQHKVVLSSDEFRSDTTMKVPVTLKIHPAILRAEEYRVRSMASLEETPSVKRRSSDQAGKPPMKKQKPEESENEPSVPKIRLKLKF</sequence>
<evidence type="ECO:0000256" key="9">
    <source>
        <dbReference type="SAM" id="MobiDB-lite"/>
    </source>
</evidence>
<feature type="region of interest" description="Disordered" evidence="9">
    <location>
        <begin position="682"/>
        <end position="709"/>
    </location>
</feature>
<dbReference type="InterPro" id="IPR027268">
    <property type="entry name" value="Peptidase_M4/M1_CTD_sf"/>
</dbReference>
<dbReference type="CDD" id="cd09839">
    <property type="entry name" value="M1_like_TAF2"/>
    <property type="match status" value="1"/>
</dbReference>
<evidence type="ECO:0000259" key="11">
    <source>
        <dbReference type="Pfam" id="PF25577"/>
    </source>
</evidence>
<dbReference type="SUPFAM" id="SSF55486">
    <property type="entry name" value="Metalloproteases ('zincins'), catalytic domain"/>
    <property type="match status" value="1"/>
</dbReference>
<reference evidence="12" key="1">
    <citation type="submission" date="2013-12" db="EMBL/GenBank/DDBJ databases">
        <authorList>
            <person name="Genoscope - CEA"/>
        </authorList>
    </citation>
    <scope>NUCLEOTIDE SEQUENCE</scope>
    <source>
        <strain evidence="12">CBS 1993</strain>
    </source>
</reference>
<evidence type="ECO:0000256" key="3">
    <source>
        <dbReference type="ARBA" id="ARBA00017363"/>
    </source>
</evidence>
<dbReference type="GO" id="GO:0006367">
    <property type="term" value="P:transcription initiation at RNA polymerase II promoter"/>
    <property type="evidence" value="ECO:0007669"/>
    <property type="project" value="TreeGrafter"/>
</dbReference>
<dbReference type="STRING" id="1382522.W6MP99"/>
<keyword evidence="4" id="KW-0805">Transcription regulation</keyword>
<dbReference type="Gene3D" id="1.10.390.10">
    <property type="entry name" value="Neutral Protease Domain 2"/>
    <property type="match status" value="1"/>
</dbReference>
<dbReference type="InterPro" id="IPR042097">
    <property type="entry name" value="Aminopeptidase_N-like_N_sf"/>
</dbReference>
<dbReference type="GO" id="GO:0005669">
    <property type="term" value="C:transcription factor TFIID complex"/>
    <property type="evidence" value="ECO:0007669"/>
    <property type="project" value="InterPro"/>
</dbReference>
<evidence type="ECO:0000256" key="7">
    <source>
        <dbReference type="ARBA" id="ARBA00025346"/>
    </source>
</evidence>
<evidence type="ECO:0000259" key="10">
    <source>
        <dbReference type="Pfam" id="PF25316"/>
    </source>
</evidence>
<dbReference type="Pfam" id="PF25316">
    <property type="entry name" value="TAF2_3rd"/>
    <property type="match status" value="1"/>
</dbReference>
<evidence type="ECO:0000256" key="5">
    <source>
        <dbReference type="ARBA" id="ARBA00023163"/>
    </source>
</evidence>
<dbReference type="RefSeq" id="XP_022458923.1">
    <property type="nucleotide sequence ID" value="XM_022603193.1"/>
</dbReference>
<dbReference type="PANTHER" id="PTHR15137:SF9">
    <property type="entry name" value="TRANSCRIPTION INITIATION FACTOR TFIID SUBUNIT 2"/>
    <property type="match status" value="1"/>
</dbReference>
<evidence type="ECO:0000256" key="8">
    <source>
        <dbReference type="ARBA" id="ARBA00076306"/>
    </source>
</evidence>
<dbReference type="Pfam" id="PF25577">
    <property type="entry name" value="TPR_TAF2_C"/>
    <property type="match status" value="1"/>
</dbReference>
<feature type="domain" description="Transcription initiation factor TFIID subunit 2 TPR repeats" evidence="11">
    <location>
        <begin position="852"/>
        <end position="1149"/>
    </location>
</feature>
<comment type="function">
    <text evidence="7">Functions as a component of the DNA-binding general transcription factor complex TFIID. Binding of TFIID to a promoter (with or without TATA element) is the initial step in pre-initiation complex (PIC) formation. TFIID plays a key role in the regulation of gene expression by RNA polymerase II through different activities such as transcription activator interaction, core promoter recognition and selectivity, TFIIA and TFIIB interaction, chromatin modification (histone acetylation by TAF1), facilitation of DNA opening and initiation of transcription.</text>
</comment>
<gene>
    <name evidence="12" type="ORF">KUCA_T00002904001</name>
</gene>
<dbReference type="GO" id="GO:0000976">
    <property type="term" value="F:transcription cis-regulatory region binding"/>
    <property type="evidence" value="ECO:0007669"/>
    <property type="project" value="TreeGrafter"/>
</dbReference>
<proteinExistence type="inferred from homology"/>
<feature type="domain" description="Transcription initiation factor TFIID subunit 2 Ig-like" evidence="10">
    <location>
        <begin position="654"/>
        <end position="851"/>
    </location>
</feature>
<feature type="region of interest" description="Disordered" evidence="9">
    <location>
        <begin position="1468"/>
        <end position="1504"/>
    </location>
</feature>
<dbReference type="GO" id="GO:0003682">
    <property type="term" value="F:chromatin binding"/>
    <property type="evidence" value="ECO:0007669"/>
    <property type="project" value="TreeGrafter"/>
</dbReference>
<dbReference type="SUPFAM" id="SSF63737">
    <property type="entry name" value="Leukotriene A4 hydrolase N-terminal domain"/>
    <property type="match status" value="1"/>
</dbReference>
<dbReference type="InterPro" id="IPR037813">
    <property type="entry name" value="TAF2"/>
</dbReference>
<evidence type="ECO:0000256" key="1">
    <source>
        <dbReference type="ARBA" id="ARBA00004123"/>
    </source>
</evidence>
<dbReference type="InterPro" id="IPR057991">
    <property type="entry name" value="TPR_TAF2_C"/>
</dbReference>
<organism evidence="12 13">
    <name type="scientific">Kuraishia capsulata CBS 1993</name>
    <dbReference type="NCBI Taxonomy" id="1382522"/>
    <lineage>
        <taxon>Eukaryota</taxon>
        <taxon>Fungi</taxon>
        <taxon>Dikarya</taxon>
        <taxon>Ascomycota</taxon>
        <taxon>Saccharomycotina</taxon>
        <taxon>Pichiomycetes</taxon>
        <taxon>Pichiales</taxon>
        <taxon>Pichiaceae</taxon>
        <taxon>Kuraishia</taxon>
    </lineage>
</organism>
<feature type="compositionally biased region" description="Low complexity" evidence="9">
    <location>
        <begin position="1350"/>
        <end position="1360"/>
    </location>
</feature>
<dbReference type="InterPro" id="IPR016024">
    <property type="entry name" value="ARM-type_fold"/>
</dbReference>